<dbReference type="NCBIfam" id="NF002270">
    <property type="entry name" value="PRK01202.1"/>
    <property type="match status" value="1"/>
</dbReference>
<sequence>MSEVKDQLLYSKEHEWAEAVSANTVRVGITAFAQEQLGDIVFLELPEVGAKIAKDDNLGTIESVKTVSDLYSPVAGVITKVNNELIDSPEKVNSEPYGAGWMVEIEVEGSTEEALSGLLTAQQYRELTEE</sequence>
<keyword evidence="7" id="KW-1185">Reference proteome</keyword>
<dbReference type="OrthoDB" id="9796712at2"/>
<dbReference type="Proteomes" id="UP000293142">
    <property type="component" value="Unassembled WGS sequence"/>
</dbReference>
<dbReference type="InterPro" id="IPR017453">
    <property type="entry name" value="GCV_H_sub"/>
</dbReference>
<evidence type="ECO:0000256" key="2">
    <source>
        <dbReference type="ARBA" id="ARBA00022823"/>
    </source>
</evidence>
<dbReference type="Pfam" id="PF01597">
    <property type="entry name" value="GCV_H"/>
    <property type="match status" value="1"/>
</dbReference>
<evidence type="ECO:0000313" key="7">
    <source>
        <dbReference type="Proteomes" id="UP000293142"/>
    </source>
</evidence>
<evidence type="ECO:0000259" key="5">
    <source>
        <dbReference type="PROSITE" id="PS50968"/>
    </source>
</evidence>
<dbReference type="AlphaFoldDB" id="A0A4Q9DXJ4"/>
<feature type="domain" description="Lipoyl-binding" evidence="5">
    <location>
        <begin position="24"/>
        <end position="106"/>
    </location>
</feature>
<proteinExistence type="inferred from homology"/>
<dbReference type="NCBIfam" id="TIGR00527">
    <property type="entry name" value="gcvH"/>
    <property type="match status" value="1"/>
</dbReference>
<dbReference type="InterPro" id="IPR000089">
    <property type="entry name" value="Biotin_lipoyl"/>
</dbReference>
<dbReference type="InterPro" id="IPR003016">
    <property type="entry name" value="2-oxoA_DH_lipoyl-BS"/>
</dbReference>
<dbReference type="InterPro" id="IPR011053">
    <property type="entry name" value="Single_hybrid_motif"/>
</dbReference>
<dbReference type="InterPro" id="IPR033753">
    <property type="entry name" value="GCV_H/Fam206"/>
</dbReference>
<dbReference type="PROSITE" id="PS50968">
    <property type="entry name" value="BIOTINYL_LIPOYL"/>
    <property type="match status" value="1"/>
</dbReference>
<dbReference type="PANTHER" id="PTHR11715">
    <property type="entry name" value="GLYCINE CLEAVAGE SYSTEM H PROTEIN"/>
    <property type="match status" value="1"/>
</dbReference>
<accession>A0A4Q9DXJ4</accession>
<dbReference type="GO" id="GO:0009249">
    <property type="term" value="P:protein lipoylation"/>
    <property type="evidence" value="ECO:0007669"/>
    <property type="project" value="UniProtKB-UniRule"/>
</dbReference>
<evidence type="ECO:0000256" key="3">
    <source>
        <dbReference type="HAMAP-Rule" id="MF_00272"/>
    </source>
</evidence>
<name>A0A4Q9DXJ4_9BACL</name>
<reference evidence="6 7" key="1">
    <citation type="submission" date="2019-02" db="EMBL/GenBank/DDBJ databases">
        <title>Paenibacillus sp. nov., isolated from surface-sterilized tissue of Thalictrum simplex L.</title>
        <authorList>
            <person name="Tuo L."/>
        </authorList>
    </citation>
    <scope>NUCLEOTIDE SEQUENCE [LARGE SCALE GENOMIC DNA]</scope>
    <source>
        <strain evidence="6 7">N2SHLJ1</strain>
    </source>
</reference>
<dbReference type="SUPFAM" id="SSF51230">
    <property type="entry name" value="Single hybrid motif"/>
    <property type="match status" value="1"/>
</dbReference>
<evidence type="ECO:0000256" key="1">
    <source>
        <dbReference type="ARBA" id="ARBA00009249"/>
    </source>
</evidence>
<dbReference type="GO" id="GO:0019464">
    <property type="term" value="P:glycine decarboxylation via glycine cleavage system"/>
    <property type="evidence" value="ECO:0007669"/>
    <property type="project" value="UniProtKB-UniRule"/>
</dbReference>
<comment type="function">
    <text evidence="3">The glycine cleavage system catalyzes the degradation of glycine. The H protein shuttles the methylamine group of glycine from the P protein to the T protein.</text>
</comment>
<dbReference type="HAMAP" id="MF_00272">
    <property type="entry name" value="GcvH"/>
    <property type="match status" value="1"/>
</dbReference>
<comment type="similarity">
    <text evidence="1 3">Belongs to the GcvH family.</text>
</comment>
<comment type="function">
    <text evidence="3">Is also involved in protein lipoylation via its role as an octanoyl/lipoyl carrier protein intermediate.</text>
</comment>
<feature type="modified residue" description="N6-lipoyllysine" evidence="3 4">
    <location>
        <position position="65"/>
    </location>
</feature>
<gene>
    <name evidence="3 6" type="primary">gcvH</name>
    <name evidence="6" type="ORF">EYB31_04920</name>
</gene>
<comment type="cofactor">
    <cofactor evidence="3">
        <name>(R)-lipoate</name>
        <dbReference type="ChEBI" id="CHEBI:83088"/>
    </cofactor>
    <text evidence="3">Binds 1 lipoyl cofactor covalently.</text>
</comment>
<dbReference type="InterPro" id="IPR002930">
    <property type="entry name" value="GCV_H"/>
</dbReference>
<protein>
    <recommendedName>
        <fullName evidence="3">Glycine cleavage system H protein</fullName>
    </recommendedName>
    <alternativeName>
        <fullName evidence="3">Octanoyl/lipoyl carrier protein</fullName>
    </alternativeName>
</protein>
<keyword evidence="2 3" id="KW-0450">Lipoyl</keyword>
<dbReference type="GO" id="GO:0005960">
    <property type="term" value="C:glycine cleavage complex"/>
    <property type="evidence" value="ECO:0007669"/>
    <property type="project" value="InterPro"/>
</dbReference>
<comment type="caution">
    <text evidence="6">The sequence shown here is derived from an EMBL/GenBank/DDBJ whole genome shotgun (WGS) entry which is preliminary data.</text>
</comment>
<dbReference type="CDD" id="cd06848">
    <property type="entry name" value="GCS_H"/>
    <property type="match status" value="1"/>
</dbReference>
<dbReference type="PROSITE" id="PS00189">
    <property type="entry name" value="LIPOYL"/>
    <property type="match status" value="1"/>
</dbReference>
<dbReference type="RefSeq" id="WP_131012175.1">
    <property type="nucleotide sequence ID" value="NZ_SIRE01000004.1"/>
</dbReference>
<organism evidence="6 7">
    <name type="scientific">Paenibacillus thalictri</name>
    <dbReference type="NCBI Taxonomy" id="2527873"/>
    <lineage>
        <taxon>Bacteria</taxon>
        <taxon>Bacillati</taxon>
        <taxon>Bacillota</taxon>
        <taxon>Bacilli</taxon>
        <taxon>Bacillales</taxon>
        <taxon>Paenibacillaceae</taxon>
        <taxon>Paenibacillus</taxon>
    </lineage>
</organism>
<evidence type="ECO:0000256" key="4">
    <source>
        <dbReference type="PIRSR" id="PIRSR617453-50"/>
    </source>
</evidence>
<dbReference type="PANTHER" id="PTHR11715:SF3">
    <property type="entry name" value="GLYCINE CLEAVAGE SYSTEM H PROTEIN-RELATED"/>
    <property type="match status" value="1"/>
</dbReference>
<dbReference type="Gene3D" id="2.40.50.100">
    <property type="match status" value="1"/>
</dbReference>
<dbReference type="GO" id="GO:0005737">
    <property type="term" value="C:cytoplasm"/>
    <property type="evidence" value="ECO:0007669"/>
    <property type="project" value="TreeGrafter"/>
</dbReference>
<evidence type="ECO:0000313" key="6">
    <source>
        <dbReference type="EMBL" id="TBL80573.1"/>
    </source>
</evidence>
<dbReference type="EMBL" id="SIRE01000004">
    <property type="protein sequence ID" value="TBL80573.1"/>
    <property type="molecule type" value="Genomic_DNA"/>
</dbReference>
<comment type="subunit">
    <text evidence="3">The glycine cleavage system is composed of four proteins: P, T, L and H.</text>
</comment>